<dbReference type="Proteomes" id="UP000218432">
    <property type="component" value="Chromosome 2"/>
</dbReference>
<evidence type="ECO:0000313" key="2">
    <source>
        <dbReference type="Proteomes" id="UP000218432"/>
    </source>
</evidence>
<evidence type="ECO:0000313" key="1">
    <source>
        <dbReference type="EMBL" id="BAX62744.1"/>
    </source>
</evidence>
<reference evidence="1 2" key="1">
    <citation type="journal article" date="2017" name="Genome Announc.">
        <title>Complete Genome Sequence of Burkholderia stabilis FERMP-21014.</title>
        <authorList>
            <person name="Konishi K."/>
            <person name="Kumagai T."/>
            <person name="Sakasegawa S."/>
            <person name="Tamura T."/>
        </authorList>
    </citation>
    <scope>NUCLEOTIDE SEQUENCE [LARGE SCALE GENOMIC DNA]</scope>
    <source>
        <strain evidence="1 2">FERMP-21014</strain>
    </source>
</reference>
<gene>
    <name evidence="1" type="ORF">BSFP_056120</name>
</gene>
<accession>A0A1Y1BS61</accession>
<proteinExistence type="predicted"/>
<name>A0A1Y1BS61_9BURK</name>
<sequence>MTIWAITSTVSGNGDVGADPNRLVVVRDVLKNTSSTTVAHEQFAVVRTAKFTEVLRGIEFATGTETGRSY</sequence>
<dbReference type="AlphaFoldDB" id="A0A1Y1BS61"/>
<dbReference type="RefSeq" id="WP_197706767.1">
    <property type="nucleotide sequence ID" value="NZ_AP018112.1"/>
</dbReference>
<organism evidence="1 2">
    <name type="scientific">Burkholderia stabilis</name>
    <dbReference type="NCBI Taxonomy" id="95485"/>
    <lineage>
        <taxon>Bacteria</taxon>
        <taxon>Pseudomonadati</taxon>
        <taxon>Pseudomonadota</taxon>
        <taxon>Betaproteobacteria</taxon>
        <taxon>Burkholderiales</taxon>
        <taxon>Burkholderiaceae</taxon>
        <taxon>Burkholderia</taxon>
        <taxon>Burkholderia cepacia complex</taxon>
    </lineage>
</organism>
<protein>
    <submittedName>
        <fullName evidence="1">Uncharacterized protein</fullName>
    </submittedName>
</protein>
<dbReference type="EMBL" id="AP018112">
    <property type="protein sequence ID" value="BAX62744.1"/>
    <property type="molecule type" value="Genomic_DNA"/>
</dbReference>